<dbReference type="AlphaFoldDB" id="F0RCG9"/>
<name>F0RCG9_CELLC</name>
<gene>
    <name evidence="3" type="ordered locus">Celly_0814</name>
</gene>
<evidence type="ECO:0000259" key="2">
    <source>
        <dbReference type="Pfam" id="PF04784"/>
    </source>
</evidence>
<dbReference type="HOGENOM" id="CLU_054137_1_2_10"/>
<dbReference type="Pfam" id="PF04784">
    <property type="entry name" value="DUF547"/>
    <property type="match status" value="1"/>
</dbReference>
<accession>F0RCG9</accession>
<evidence type="ECO:0000313" key="3">
    <source>
        <dbReference type="EMBL" id="ADY28646.1"/>
    </source>
</evidence>
<dbReference type="GO" id="GO:0009055">
    <property type="term" value="F:electron transfer activity"/>
    <property type="evidence" value="ECO:0007669"/>
    <property type="project" value="TreeGrafter"/>
</dbReference>
<dbReference type="RefSeq" id="WP_013620394.1">
    <property type="nucleotide sequence ID" value="NC_015167.1"/>
</dbReference>
<reference evidence="3 4" key="1">
    <citation type="journal article" date="2011" name="Stand. Genomic Sci.">
        <title>Complete genome sequence of Cellulophaga lytica type strain (LIM- 21).</title>
        <authorList>
            <person name="Pati A."/>
            <person name="Abt B."/>
            <person name="Teshima H."/>
            <person name="Nolan M."/>
            <person name="Lapidus A."/>
            <person name="Lucas S."/>
            <person name="Hammon N."/>
            <person name="Deshpande S."/>
            <person name="Cheng J.F."/>
            <person name="Tapia R."/>
            <person name="Han C."/>
            <person name="Goodwin L."/>
            <person name="Pitluck S."/>
            <person name="Liolios K."/>
            <person name="Pagani I."/>
            <person name="Mavromatis K."/>
            <person name="Ovchinikova G."/>
            <person name="Chen A."/>
            <person name="Palaniappan K."/>
            <person name="Land M."/>
            <person name="Hauser L."/>
            <person name="Jeffries C.D."/>
            <person name="Detter J.C."/>
            <person name="Brambilla E.M."/>
            <person name="Kannan K.P."/>
            <person name="Rohde M."/>
            <person name="Spring S."/>
            <person name="Goker M."/>
            <person name="Woyke T."/>
            <person name="Bristow J."/>
            <person name="Eisen J.A."/>
            <person name="Markowitz V."/>
            <person name="Hugenholtz P."/>
            <person name="Kyrpides N.C."/>
            <person name="Klenk H.P."/>
            <person name="Ivanova N."/>
        </authorList>
    </citation>
    <scope>NUCLEOTIDE SEQUENCE [LARGE SCALE GENOMIC DNA]</scope>
    <source>
        <strain evidence="4">ATCC 23178 / DSM 7489 / JCM 8516 / NBRC 14961 / NCIMB 1423 / VKM B-1433 / Cy l20</strain>
    </source>
</reference>
<feature type="domain" description="DUF547" evidence="2">
    <location>
        <begin position="75"/>
        <end position="173"/>
    </location>
</feature>
<feature type="signal peptide" evidence="1">
    <location>
        <begin position="1"/>
        <end position="21"/>
    </location>
</feature>
<dbReference type="PANTHER" id="PTHR34386:SF1">
    <property type="entry name" value="GLUTAREDOXIN-LIKE PROTEIN NRDH"/>
    <property type="match status" value="1"/>
</dbReference>
<dbReference type="OrthoDB" id="526867at2"/>
<evidence type="ECO:0000256" key="1">
    <source>
        <dbReference type="SAM" id="SignalP"/>
    </source>
</evidence>
<dbReference type="GO" id="GO:0045454">
    <property type="term" value="P:cell redox homeostasis"/>
    <property type="evidence" value="ECO:0007669"/>
    <property type="project" value="TreeGrafter"/>
</dbReference>
<keyword evidence="4" id="KW-1185">Reference proteome</keyword>
<dbReference type="InterPro" id="IPR006869">
    <property type="entry name" value="DUF547"/>
</dbReference>
<dbReference type="PANTHER" id="PTHR34386">
    <property type="entry name" value="GLUTAREDOXIN"/>
    <property type="match status" value="1"/>
</dbReference>
<feature type="chain" id="PRO_5003255108" description="DUF547 domain-containing protein" evidence="1">
    <location>
        <begin position="22"/>
        <end position="239"/>
    </location>
</feature>
<proteinExistence type="predicted"/>
<evidence type="ECO:0000313" key="4">
    <source>
        <dbReference type="Proteomes" id="UP000007487"/>
    </source>
</evidence>
<sequence length="239" mass="27519">MKTITKATVILFLFGITTVQAQATEIFFTKANTFFNSYVSNGKVAYQEIKKQPKHLNELVALLKTTNVTEDNVKNYQAFWINAYNISVIKNVVENYPLKTPLDKAGFFDKIKHNVAGKELTLNDMEHKMLRAVFPKEARFHFVLVCAGLGCPPIINKAYIPSMLEDQLQKQTEIAINNPNFIMVNKNKVKLSQIFEWYKGDFTQGGKSLIDFVNLYRKEKINAKAKVSFYPYDWTLNRQ</sequence>
<dbReference type="KEGG" id="cly:Celly_0814"/>
<dbReference type="eggNOG" id="COG0398">
    <property type="taxonomic scope" value="Bacteria"/>
</dbReference>
<dbReference type="STRING" id="867900.Celly_0814"/>
<protein>
    <recommendedName>
        <fullName evidence="2">DUF547 domain-containing protein</fullName>
    </recommendedName>
</protein>
<dbReference type="InterPro" id="IPR051548">
    <property type="entry name" value="Grx-like_ET"/>
</dbReference>
<dbReference type="EMBL" id="CP002534">
    <property type="protein sequence ID" value="ADY28646.1"/>
    <property type="molecule type" value="Genomic_DNA"/>
</dbReference>
<dbReference type="Proteomes" id="UP000007487">
    <property type="component" value="Chromosome"/>
</dbReference>
<keyword evidence="1" id="KW-0732">Signal</keyword>
<organism evidence="3 4">
    <name type="scientific">Cellulophaga lytica (strain ATCC 23178 / DSM 7489 / JCM 8516 / NBRC 14961 / NCIMB 1423 / VKM B-1433 / Cy l20)</name>
    <dbReference type="NCBI Taxonomy" id="867900"/>
    <lineage>
        <taxon>Bacteria</taxon>
        <taxon>Pseudomonadati</taxon>
        <taxon>Bacteroidota</taxon>
        <taxon>Flavobacteriia</taxon>
        <taxon>Flavobacteriales</taxon>
        <taxon>Flavobacteriaceae</taxon>
        <taxon>Cellulophaga</taxon>
    </lineage>
</organism>